<protein>
    <submittedName>
        <fullName evidence="1">Uncharacterized protein</fullName>
    </submittedName>
</protein>
<dbReference type="Proteomes" id="UP001359559">
    <property type="component" value="Unassembled WGS sequence"/>
</dbReference>
<reference evidence="1 2" key="1">
    <citation type="submission" date="2024-01" db="EMBL/GenBank/DDBJ databases">
        <title>The genomes of 5 underutilized Papilionoideae crops provide insights into root nodulation and disease resistance.</title>
        <authorList>
            <person name="Yuan L."/>
        </authorList>
    </citation>
    <scope>NUCLEOTIDE SEQUENCE [LARGE SCALE GENOMIC DNA]</scope>
    <source>
        <strain evidence="1">LY-2023</strain>
        <tissue evidence="1">Leaf</tissue>
    </source>
</reference>
<gene>
    <name evidence="1" type="ORF">RJT34_16767</name>
</gene>
<keyword evidence="2" id="KW-1185">Reference proteome</keyword>
<name>A0AAN9J7R9_CLITE</name>
<accession>A0AAN9J7R9</accession>
<dbReference type="EMBL" id="JAYKXN010000004">
    <property type="protein sequence ID" value="KAK7293890.1"/>
    <property type="molecule type" value="Genomic_DNA"/>
</dbReference>
<dbReference type="AlphaFoldDB" id="A0AAN9J7R9"/>
<comment type="caution">
    <text evidence="1">The sequence shown here is derived from an EMBL/GenBank/DDBJ whole genome shotgun (WGS) entry which is preliminary data.</text>
</comment>
<sequence>MPTLHLSVPMCIRSDGVPNNCIQAFLRLKASAPMPVHFKISVVSERAYAYSKRACTHQDASILVPRHGYTGLGHGYAYG</sequence>
<evidence type="ECO:0000313" key="2">
    <source>
        <dbReference type="Proteomes" id="UP001359559"/>
    </source>
</evidence>
<evidence type="ECO:0000313" key="1">
    <source>
        <dbReference type="EMBL" id="KAK7293890.1"/>
    </source>
</evidence>
<organism evidence="1 2">
    <name type="scientific">Clitoria ternatea</name>
    <name type="common">Butterfly pea</name>
    <dbReference type="NCBI Taxonomy" id="43366"/>
    <lineage>
        <taxon>Eukaryota</taxon>
        <taxon>Viridiplantae</taxon>
        <taxon>Streptophyta</taxon>
        <taxon>Embryophyta</taxon>
        <taxon>Tracheophyta</taxon>
        <taxon>Spermatophyta</taxon>
        <taxon>Magnoliopsida</taxon>
        <taxon>eudicotyledons</taxon>
        <taxon>Gunneridae</taxon>
        <taxon>Pentapetalae</taxon>
        <taxon>rosids</taxon>
        <taxon>fabids</taxon>
        <taxon>Fabales</taxon>
        <taxon>Fabaceae</taxon>
        <taxon>Papilionoideae</taxon>
        <taxon>50 kb inversion clade</taxon>
        <taxon>NPAAA clade</taxon>
        <taxon>indigoferoid/millettioid clade</taxon>
        <taxon>Phaseoleae</taxon>
        <taxon>Clitoria</taxon>
    </lineage>
</organism>
<proteinExistence type="predicted"/>